<dbReference type="InterPro" id="IPR002048">
    <property type="entry name" value="EF_hand_dom"/>
</dbReference>
<proteinExistence type="predicted"/>
<dbReference type="GO" id="GO:0005975">
    <property type="term" value="P:carbohydrate metabolic process"/>
    <property type="evidence" value="ECO:0007669"/>
    <property type="project" value="UniProtKB-ARBA"/>
</dbReference>
<accession>A0A1Y4IMG0</accession>
<comment type="caution">
    <text evidence="2">The sequence shown here is derived from an EMBL/GenBank/DDBJ whole genome shotgun (WGS) entry which is preliminary data.</text>
</comment>
<protein>
    <submittedName>
        <fullName evidence="2">Cell surface protein</fullName>
    </submittedName>
</protein>
<dbReference type="Pfam" id="PF13306">
    <property type="entry name" value="LRR_5"/>
    <property type="match status" value="1"/>
</dbReference>
<dbReference type="GO" id="GO:0004553">
    <property type="term" value="F:hydrolase activity, hydrolyzing O-glycosyl compounds"/>
    <property type="evidence" value="ECO:0007669"/>
    <property type="project" value="UniProtKB-ARBA"/>
</dbReference>
<dbReference type="InterPro" id="IPR053139">
    <property type="entry name" value="Surface_bspA-like"/>
</dbReference>
<dbReference type="Proteomes" id="UP000195950">
    <property type="component" value="Unassembled WGS sequence"/>
</dbReference>
<dbReference type="InterPro" id="IPR026906">
    <property type="entry name" value="LRR_5"/>
</dbReference>
<dbReference type="GO" id="GO:0005509">
    <property type="term" value="F:calcium ion binding"/>
    <property type="evidence" value="ECO:0007669"/>
    <property type="project" value="InterPro"/>
</dbReference>
<dbReference type="InterPro" id="IPR013320">
    <property type="entry name" value="ConA-like_dom_sf"/>
</dbReference>
<gene>
    <name evidence="2" type="ORF">B5F32_05835</name>
</gene>
<evidence type="ECO:0000313" key="3">
    <source>
        <dbReference type="Proteomes" id="UP000195950"/>
    </source>
</evidence>
<evidence type="ECO:0000313" key="2">
    <source>
        <dbReference type="EMBL" id="OUP20676.1"/>
    </source>
</evidence>
<sequence>MSVIRSVPPTNYIASINTSLPEVPETQADDIEIRKRRITEMPEAGSLKNLILPAVDRSTNRNVHVPVSRLGGSGGGGILSGTLGGLMNVDEKVDDTLDYGVVLTKIAGSDTWSMIPVADIAGGQQGIQRNVRIVNELDSKNVSASKGEPCPLIFTFVSQERYSVGEPYEDTGERGLCQISVKNSDMGDYVVMKQIYLNSGMPFTIDVAEYLSSGANNIMIKVTGEVTEETTPAFVYTVYLTSLSLSANNFKWWTAYTGNITLPLNIGGNVSKTLYVTLSGENYNESYEIPIGTGIYTETAYNYVVEHPQRSGVFKLSAYVTNSDGTIRTRAVSFQVICAVAGDAVKLVAINNLLPKATNWAENTLFDYAMYDGDNVSTSARFVIQKDDMAVFSSNEDSISTSTRHTFALPLEIETLDNAEFQIAAHIMDGEDELTPPVLFAVNNSLGYSATAGSVFYMNPKTRSNRQENYREILNETSTTTIPAVWTGMNWGNDGWVSDNDGNKTLRLMAGSSLTIDYKPFKKECARTGKTIEIDYKVDNVTDYTTPVLTIASPSGDSFVGLKIYADELVMHSQSLRNSKIQGIHTHEGKRIRMTLVIMPDAYGNSDFNLCILYINGKKNREFTYENNDYFAHDGNIVIGSDYADIDIYGLRIYDSALTSPAVLRNYINWMISTTDKAKISEENDVLDSNGSEVDFENTKDQYNVLVFDNTIPRMADPSARTGTLEVYFSENPERNVTISNVQVKGQGTSSMKYYLWNTRYSIDKEKSVITYADGTTGKKTWQMVPNIPASAKFTAKKNYASSMQSHKMGSANSVHDLYRQLGLSNEAMRTEKYKDIRVSVYQLPFVCFEKSINEDGEAVYTFMGEYTFGPDKGDKYCFGYDTDLFPGLISIEGSDNSPLLTLFRVPWTDSCVKYNADEEAFQYNNANAWDFDGGLEENISLFVPAYNLAYSCSDRLRPFKGTVEELNAQVATMRNQPSEFWIAKANDPHQYDVYYYESGQNRFIPSDIGDGTINLVSQLVNKGYGLTSADLTGKTAEELNVLFINARISKFRKEAPAYWDIDDAILHRNWVEMHAGTDQRAKNTYCYCFGKGCKWKWRYDDMDTIFDTDNEGQPEKPYGVEIHDTNETGAAVWNGETSNFWNLLDLAFPEEVVTGMRNMLSAMEELGGLKSGTDFDKIFAYYQKYYFAPAQEYFPANIVNADAKIAYERGKLAYMKGSYTNDTDPITQSLGDHYSAETRWVTKRIIYMMSKYSFGLFSANGTDSITVRAAGNTIKYELIPAMDLYPAIANGTSIIRGNRTKAGEKCEMLIELSGSGDQQNTIQGASYLQDIGDWHEKNVQGSMIIQGRMLREIRLGSKTETVGISITTLTLSNCMSLEKLLLSNISTLTGTLNLSACTRLKEIHSDGTALTQLRLPEGGNLRLIEYSSKNQYISLSNYPYLTRENVNINQCAGIVTDLFIVNCPTVGPMSILARILNEQANQGQCHALHHVRIVGFTETYGNADILDDLMRMADGTYKGLSSTGVAGEDTLPILEGKLIVNDYASPESVPALNASFPKLDISVKGLCIRFADKEVLRICIERYDLDGNGVITAEEAEYIGADQFQNYFQGNTRMESFDELRYFKNASPMYDGTFRGCSSLKRITLPDSWTKIKYREYYGTALEQITLPNTLVEIGGQCFMEVKTLKSIALPQSLEALLNSCFCKSGLETADIPSNVTNIDSGIFESCSSLRKVIIRCNILKSIGGIKVFYQCISLKEIIITRLLTPPALGWGTFEGTTCSFYVPDEAVTAYKNATGWSNMASRIYPLSTYSGAY</sequence>
<dbReference type="EMBL" id="NFJX01000004">
    <property type="protein sequence ID" value="OUP20676.1"/>
    <property type="molecule type" value="Genomic_DNA"/>
</dbReference>
<dbReference type="PANTHER" id="PTHR45661">
    <property type="entry name" value="SURFACE ANTIGEN"/>
    <property type="match status" value="1"/>
</dbReference>
<name>A0A1Y4IMG0_PARDI</name>
<organism evidence="2 3">
    <name type="scientific">Parabacteroides distasonis</name>
    <dbReference type="NCBI Taxonomy" id="823"/>
    <lineage>
        <taxon>Bacteria</taxon>
        <taxon>Pseudomonadati</taxon>
        <taxon>Bacteroidota</taxon>
        <taxon>Bacteroidia</taxon>
        <taxon>Bacteroidales</taxon>
        <taxon>Tannerellaceae</taxon>
        <taxon>Parabacteroides</taxon>
    </lineage>
</organism>
<dbReference type="PROSITE" id="PS50222">
    <property type="entry name" value="EF_HAND_2"/>
    <property type="match status" value="1"/>
</dbReference>
<evidence type="ECO:0000259" key="1">
    <source>
        <dbReference type="PROSITE" id="PS50222"/>
    </source>
</evidence>
<dbReference type="SUPFAM" id="SSF52058">
    <property type="entry name" value="L domain-like"/>
    <property type="match status" value="1"/>
</dbReference>
<feature type="domain" description="EF-hand" evidence="1">
    <location>
        <begin position="1572"/>
        <end position="1607"/>
    </location>
</feature>
<reference evidence="3" key="1">
    <citation type="submission" date="2017-04" db="EMBL/GenBank/DDBJ databases">
        <title>Function of individual gut microbiota members based on whole genome sequencing of pure cultures obtained from chicken caecum.</title>
        <authorList>
            <person name="Medvecky M."/>
            <person name="Cejkova D."/>
            <person name="Polansky O."/>
            <person name="Karasova D."/>
            <person name="Kubasova T."/>
            <person name="Cizek A."/>
            <person name="Rychlik I."/>
        </authorList>
    </citation>
    <scope>NUCLEOTIDE SEQUENCE [LARGE SCALE GENOMIC DNA]</scope>
    <source>
        <strain evidence="3">An199</strain>
    </source>
</reference>
<dbReference type="Gene3D" id="3.80.10.10">
    <property type="entry name" value="Ribonuclease Inhibitor"/>
    <property type="match status" value="2"/>
</dbReference>
<dbReference type="SUPFAM" id="SSF49899">
    <property type="entry name" value="Concanavalin A-like lectins/glucanases"/>
    <property type="match status" value="1"/>
</dbReference>
<dbReference type="InterPro" id="IPR032675">
    <property type="entry name" value="LRR_dom_sf"/>
</dbReference>
<dbReference type="PANTHER" id="PTHR45661:SF3">
    <property type="entry name" value="IG-LIKE DOMAIN-CONTAINING PROTEIN"/>
    <property type="match status" value="1"/>
</dbReference>